<dbReference type="OMA" id="TECWSPC"/>
<reference evidence="2" key="2">
    <citation type="submission" date="2025-08" db="UniProtKB">
        <authorList>
            <consortium name="Ensembl"/>
        </authorList>
    </citation>
    <scope>IDENTIFICATION</scope>
</reference>
<dbReference type="Ensembl" id="ENSRBIT00000055329.1">
    <property type="protein sequence ID" value="ENSRBIP00000031363.1"/>
    <property type="gene ID" value="ENSRBIG00000039519.1"/>
</dbReference>
<reference evidence="2 3" key="1">
    <citation type="submission" date="2016-06" db="EMBL/GenBank/DDBJ databases">
        <title>Genome of Rhinopithecus bieti.</title>
        <authorList>
            <person name="Wu"/>
            <person name="C.-I. and Zhang"/>
            <person name="Y."/>
        </authorList>
    </citation>
    <scope>NUCLEOTIDE SEQUENCE</scope>
</reference>
<name>A0A2K6M6G9_RHIBE</name>
<evidence type="ECO:0000313" key="2">
    <source>
        <dbReference type="Ensembl" id="ENSRBIP00000031363.1"/>
    </source>
</evidence>
<sequence length="151" mass="17602">MNLFCISLEGSMDSLYEPIPEQQANQENKSSRTDSPIPPFGESEQTPNSLFVLFRRFMSENKIFEGKTVNDKIWQEHSKHKNDSHLRRPCQLKDPNEDDFLSSNIHIHQGKTLQGTSYQVTTECWSPCHYQRQAEPTVDEMVRHFFPDITV</sequence>
<reference evidence="2" key="3">
    <citation type="submission" date="2025-09" db="UniProtKB">
        <authorList>
            <consortium name="Ensembl"/>
        </authorList>
    </citation>
    <scope>IDENTIFICATION</scope>
</reference>
<dbReference type="AlphaFoldDB" id="A0A2K6M6G9"/>
<feature type="region of interest" description="Disordered" evidence="1">
    <location>
        <begin position="21"/>
        <end position="45"/>
    </location>
</feature>
<accession>A0A2K6M6G9</accession>
<dbReference type="GeneTree" id="ENSGT00490000044737"/>
<dbReference type="Proteomes" id="UP000233180">
    <property type="component" value="Unassembled WGS sequence"/>
</dbReference>
<protein>
    <submittedName>
        <fullName evidence="2">Uncharacterized protein</fullName>
    </submittedName>
</protein>
<organism evidence="2 3">
    <name type="scientific">Rhinopithecus bieti</name>
    <name type="common">Black snub-nosed monkey</name>
    <name type="synonym">Pygathrix bieti</name>
    <dbReference type="NCBI Taxonomy" id="61621"/>
    <lineage>
        <taxon>Eukaryota</taxon>
        <taxon>Metazoa</taxon>
        <taxon>Chordata</taxon>
        <taxon>Craniata</taxon>
        <taxon>Vertebrata</taxon>
        <taxon>Euteleostomi</taxon>
        <taxon>Mammalia</taxon>
        <taxon>Eutheria</taxon>
        <taxon>Euarchontoglires</taxon>
        <taxon>Primates</taxon>
        <taxon>Haplorrhini</taxon>
        <taxon>Catarrhini</taxon>
        <taxon>Cercopithecidae</taxon>
        <taxon>Colobinae</taxon>
        <taxon>Rhinopithecus</taxon>
    </lineage>
</organism>
<proteinExistence type="predicted"/>
<evidence type="ECO:0000256" key="1">
    <source>
        <dbReference type="SAM" id="MobiDB-lite"/>
    </source>
</evidence>
<evidence type="ECO:0000313" key="3">
    <source>
        <dbReference type="Proteomes" id="UP000233180"/>
    </source>
</evidence>
<keyword evidence="3" id="KW-1185">Reference proteome</keyword>